<evidence type="ECO:0000259" key="5">
    <source>
        <dbReference type="SMART" id="SM00906"/>
    </source>
</evidence>
<comment type="subcellular location">
    <subcellularLocation>
        <location evidence="1">Nucleus</location>
    </subcellularLocation>
</comment>
<evidence type="ECO:0000256" key="1">
    <source>
        <dbReference type="ARBA" id="ARBA00004123"/>
    </source>
</evidence>
<dbReference type="Pfam" id="PF04082">
    <property type="entry name" value="Fungal_trans"/>
    <property type="match status" value="1"/>
</dbReference>
<dbReference type="InterPro" id="IPR050613">
    <property type="entry name" value="Sec_Metabolite_Reg"/>
</dbReference>
<feature type="domain" description="Xylanolytic transcriptional activator regulatory" evidence="5">
    <location>
        <begin position="308"/>
        <end position="381"/>
    </location>
</feature>
<dbReference type="PANTHER" id="PTHR31001">
    <property type="entry name" value="UNCHARACTERIZED TRANSCRIPTIONAL REGULATORY PROTEIN"/>
    <property type="match status" value="1"/>
</dbReference>
<evidence type="ECO:0000256" key="4">
    <source>
        <dbReference type="SAM" id="MobiDB-lite"/>
    </source>
</evidence>
<feature type="region of interest" description="Disordered" evidence="4">
    <location>
        <begin position="73"/>
        <end position="102"/>
    </location>
</feature>
<dbReference type="InterPro" id="IPR007219">
    <property type="entry name" value="XnlR_reg_dom"/>
</dbReference>
<dbReference type="KEGG" id="kdj:28970654"/>
<evidence type="ECO:0000256" key="2">
    <source>
        <dbReference type="ARBA" id="ARBA00022723"/>
    </source>
</evidence>
<dbReference type="GO" id="GO:0000981">
    <property type="term" value="F:DNA-binding transcription factor activity, RNA polymerase II-specific"/>
    <property type="evidence" value="ECO:0007669"/>
    <property type="project" value="InterPro"/>
</dbReference>
<sequence length="729" mass="81749">MKWKCDRKFPCGNCRKRGIESMCPDGQLRPLKGQYLHAAGETEALRNRIAYLEGLLAQAQEQGFDLELTQGRTSRTQAESASMNGLSLSRSKQEGQVGRGHEDEALIDEGRDGEDIEDGQLIVGEDPGSSSFFGNAGAHYHLHLNGDGSQRNPSPSLPDLPAEWLDTFPLPCTAPLSVKNLVSSLPDRASAAKWAVIYFEDAAILNYSVDPDHFWAHLFPRAYPPDDIPLTPALNSHELGLIYLVLATGVAMDLSLPPYNETAETLFKLGRMALSIDPSDSILFVQSIHIMSRYLSNSFRGPKATLGFWSCLGMAVRSAQSMGLHRDGRRWKLPAEEIETRRRVFWEIYTEDVLQSMTQARPRLISLATMDCAVPQCASDQHDVDGRLLFHHYKYRLCKILSKVNDVQVSVDPVPYKEILAIHDGLREFEDELPPILRTDHPKNNVHHSLVWHRLTLRLLNMEGYLFLHRAHFARALRDCSQEPMSSPFRFSYVAELEASRVILLILQEALATNQQIACRFLIFFFHAFTAIVNFAAVVVRSPKSSLARAAFAQVENGVRLFESIQAGFKARDDLPRLRTLLEQARDSLDQVGRGQESASNVDVASFGFGSKLVRLQTRHTPQLDHSVRGQLAFDQNTWLPTTLADATRLTQHAGVTQDFYSTTLSPDQSTQDSELQLFTDWLSTDWSMPSIPQEQVGDLNTMHFSDPSNADQDIHDFLINIGLDPAIE</sequence>
<reference evidence="6" key="2">
    <citation type="submission" date="2024-02" db="EMBL/GenBank/DDBJ databases">
        <title>Comparative genomics of Cryptococcus and Kwoniella reveals pathogenesis evolution and contrasting modes of karyotype evolution via chromosome fusion or intercentromeric recombination.</title>
        <authorList>
            <person name="Coelho M.A."/>
            <person name="David-Palma M."/>
            <person name="Shea T."/>
            <person name="Bowers K."/>
            <person name="McGinley-Smith S."/>
            <person name="Mohammad A.W."/>
            <person name="Gnirke A."/>
            <person name="Yurkov A.M."/>
            <person name="Nowrousian M."/>
            <person name="Sun S."/>
            <person name="Cuomo C.A."/>
            <person name="Heitman J."/>
        </authorList>
    </citation>
    <scope>NUCLEOTIDE SEQUENCE</scope>
    <source>
        <strain evidence="6">CBS 10117</strain>
    </source>
</reference>
<dbReference type="GeneID" id="28970654"/>
<name>A0AAJ8MM36_9TREE</name>
<evidence type="ECO:0000313" key="7">
    <source>
        <dbReference type="Proteomes" id="UP000078595"/>
    </source>
</evidence>
<dbReference type="GO" id="GO:0008270">
    <property type="term" value="F:zinc ion binding"/>
    <property type="evidence" value="ECO:0007669"/>
    <property type="project" value="InterPro"/>
</dbReference>
<keyword evidence="2" id="KW-0479">Metal-binding</keyword>
<keyword evidence="7" id="KW-1185">Reference proteome</keyword>
<dbReference type="PANTHER" id="PTHR31001:SF56">
    <property type="entry name" value="ZN(2)-C6 FUNGAL-TYPE DOMAIN-CONTAINING PROTEIN"/>
    <property type="match status" value="1"/>
</dbReference>
<organism evidence="6 7">
    <name type="scientific">Kwoniella dejecticola CBS 10117</name>
    <dbReference type="NCBI Taxonomy" id="1296121"/>
    <lineage>
        <taxon>Eukaryota</taxon>
        <taxon>Fungi</taxon>
        <taxon>Dikarya</taxon>
        <taxon>Basidiomycota</taxon>
        <taxon>Agaricomycotina</taxon>
        <taxon>Tremellomycetes</taxon>
        <taxon>Tremellales</taxon>
        <taxon>Cryptococcaceae</taxon>
        <taxon>Kwoniella</taxon>
    </lineage>
</organism>
<dbReference type="CDD" id="cd12148">
    <property type="entry name" value="fungal_TF_MHR"/>
    <property type="match status" value="1"/>
</dbReference>
<dbReference type="InterPro" id="IPR001138">
    <property type="entry name" value="Zn2Cys6_DnaBD"/>
</dbReference>
<dbReference type="Proteomes" id="UP000078595">
    <property type="component" value="Chromosome 11"/>
</dbReference>
<dbReference type="AlphaFoldDB" id="A0AAJ8MM36"/>
<proteinExistence type="predicted"/>
<dbReference type="GO" id="GO:0006351">
    <property type="term" value="P:DNA-templated transcription"/>
    <property type="evidence" value="ECO:0007669"/>
    <property type="project" value="InterPro"/>
</dbReference>
<gene>
    <name evidence="6" type="ORF">I303_108719</name>
</gene>
<reference evidence="6" key="1">
    <citation type="submission" date="2013-07" db="EMBL/GenBank/DDBJ databases">
        <authorList>
            <consortium name="The Broad Institute Genome Sequencing Platform"/>
            <person name="Cuomo C."/>
            <person name="Litvintseva A."/>
            <person name="Chen Y."/>
            <person name="Heitman J."/>
            <person name="Sun S."/>
            <person name="Springer D."/>
            <person name="Dromer F."/>
            <person name="Young S.K."/>
            <person name="Zeng Q."/>
            <person name="Gargeya S."/>
            <person name="Fitzgerald M."/>
            <person name="Abouelleil A."/>
            <person name="Alvarado L."/>
            <person name="Berlin A.M."/>
            <person name="Chapman S.B."/>
            <person name="Dewar J."/>
            <person name="Goldberg J."/>
            <person name="Griggs A."/>
            <person name="Gujja S."/>
            <person name="Hansen M."/>
            <person name="Howarth C."/>
            <person name="Imamovic A."/>
            <person name="Larimer J."/>
            <person name="McCowan C."/>
            <person name="Murphy C."/>
            <person name="Pearson M."/>
            <person name="Priest M."/>
            <person name="Roberts A."/>
            <person name="Saif S."/>
            <person name="Shea T."/>
            <person name="Sykes S."/>
            <person name="Wortman J."/>
            <person name="Nusbaum C."/>
            <person name="Birren B."/>
        </authorList>
    </citation>
    <scope>NUCLEOTIDE SEQUENCE</scope>
    <source>
        <strain evidence="6">CBS 10117</strain>
    </source>
</reference>
<dbReference type="CDD" id="cd00067">
    <property type="entry name" value="GAL4"/>
    <property type="match status" value="1"/>
</dbReference>
<dbReference type="RefSeq" id="XP_065825975.1">
    <property type="nucleotide sequence ID" value="XM_065969903.1"/>
</dbReference>
<dbReference type="GO" id="GO:0005634">
    <property type="term" value="C:nucleus"/>
    <property type="evidence" value="ECO:0007669"/>
    <property type="project" value="UniProtKB-SubCell"/>
</dbReference>
<dbReference type="InterPro" id="IPR036864">
    <property type="entry name" value="Zn2-C6_fun-type_DNA-bd_sf"/>
</dbReference>
<evidence type="ECO:0000256" key="3">
    <source>
        <dbReference type="ARBA" id="ARBA00023242"/>
    </source>
</evidence>
<protein>
    <recommendedName>
        <fullName evidence="5">Xylanolytic transcriptional activator regulatory domain-containing protein</fullName>
    </recommendedName>
</protein>
<feature type="compositionally biased region" description="Polar residues" evidence="4">
    <location>
        <begin position="73"/>
        <end position="90"/>
    </location>
</feature>
<keyword evidence="3" id="KW-0539">Nucleus</keyword>
<dbReference type="EMBL" id="CP144540">
    <property type="protein sequence ID" value="WWC66097.1"/>
    <property type="molecule type" value="Genomic_DNA"/>
</dbReference>
<accession>A0AAJ8MM36</accession>
<dbReference type="SMART" id="SM00906">
    <property type="entry name" value="Fungal_trans"/>
    <property type="match status" value="1"/>
</dbReference>
<dbReference type="Gene3D" id="4.10.240.10">
    <property type="entry name" value="Zn(2)-C6 fungal-type DNA-binding domain"/>
    <property type="match status" value="1"/>
</dbReference>
<evidence type="ECO:0000313" key="6">
    <source>
        <dbReference type="EMBL" id="WWC66097.1"/>
    </source>
</evidence>
<dbReference type="GO" id="GO:0003677">
    <property type="term" value="F:DNA binding"/>
    <property type="evidence" value="ECO:0007669"/>
    <property type="project" value="InterPro"/>
</dbReference>